<accession>A0A0A9AYJ8</accession>
<sequence length="10" mass="1191">MEILDNSKQN</sequence>
<reference evidence="1" key="1">
    <citation type="submission" date="2014-09" db="EMBL/GenBank/DDBJ databases">
        <authorList>
            <person name="Magalhaes I.L.F."/>
            <person name="Oliveira U."/>
            <person name="Santos F.R."/>
            <person name="Vidigal T.H.D.A."/>
            <person name="Brescovit A.D."/>
            <person name="Santos A.J."/>
        </authorList>
    </citation>
    <scope>NUCLEOTIDE SEQUENCE</scope>
    <source>
        <tissue evidence="1">Shoot tissue taken approximately 20 cm above the soil surface</tissue>
    </source>
</reference>
<name>A0A0A9AYJ8_ARUDO</name>
<organism evidence="1">
    <name type="scientific">Arundo donax</name>
    <name type="common">Giant reed</name>
    <name type="synonym">Donax arundinaceus</name>
    <dbReference type="NCBI Taxonomy" id="35708"/>
    <lineage>
        <taxon>Eukaryota</taxon>
        <taxon>Viridiplantae</taxon>
        <taxon>Streptophyta</taxon>
        <taxon>Embryophyta</taxon>
        <taxon>Tracheophyta</taxon>
        <taxon>Spermatophyta</taxon>
        <taxon>Magnoliopsida</taxon>
        <taxon>Liliopsida</taxon>
        <taxon>Poales</taxon>
        <taxon>Poaceae</taxon>
        <taxon>PACMAD clade</taxon>
        <taxon>Arundinoideae</taxon>
        <taxon>Arundineae</taxon>
        <taxon>Arundo</taxon>
    </lineage>
</organism>
<protein>
    <submittedName>
        <fullName evidence="1">Uncharacterized protein</fullName>
    </submittedName>
</protein>
<reference evidence="1" key="2">
    <citation type="journal article" date="2015" name="Data Brief">
        <title>Shoot transcriptome of the giant reed, Arundo donax.</title>
        <authorList>
            <person name="Barrero R.A."/>
            <person name="Guerrero F.D."/>
            <person name="Moolhuijzen P."/>
            <person name="Goolsby J.A."/>
            <person name="Tidwell J."/>
            <person name="Bellgard S.E."/>
            <person name="Bellgard M.I."/>
        </authorList>
    </citation>
    <scope>NUCLEOTIDE SEQUENCE</scope>
    <source>
        <tissue evidence="1">Shoot tissue taken approximately 20 cm above the soil surface</tissue>
    </source>
</reference>
<proteinExistence type="predicted"/>
<dbReference type="EMBL" id="GBRH01241056">
    <property type="protein sequence ID" value="JAD56839.1"/>
    <property type="molecule type" value="Transcribed_RNA"/>
</dbReference>
<evidence type="ECO:0000313" key="1">
    <source>
        <dbReference type="EMBL" id="JAD56839.1"/>
    </source>
</evidence>